<dbReference type="GO" id="GO:0016829">
    <property type="term" value="F:lyase activity"/>
    <property type="evidence" value="ECO:0007669"/>
    <property type="project" value="UniProtKB-KW"/>
</dbReference>
<protein>
    <submittedName>
        <fullName evidence="3">Pectate lyase superfamily protein-domain-containing protein</fullName>
    </submittedName>
</protein>
<dbReference type="GO" id="GO:0004650">
    <property type="term" value="F:polygalacturonase activity"/>
    <property type="evidence" value="ECO:0007669"/>
    <property type="project" value="InterPro"/>
</dbReference>
<dbReference type="InParanoid" id="A0A1Y1UJS6"/>
<dbReference type="InterPro" id="IPR024535">
    <property type="entry name" value="RHGA/B-epi-like_pectate_lyase"/>
</dbReference>
<dbReference type="OrthoDB" id="1046782at2759"/>
<organism evidence="3 4">
    <name type="scientific">Kockovaella imperatae</name>
    <dbReference type="NCBI Taxonomy" id="4999"/>
    <lineage>
        <taxon>Eukaryota</taxon>
        <taxon>Fungi</taxon>
        <taxon>Dikarya</taxon>
        <taxon>Basidiomycota</taxon>
        <taxon>Agaricomycotina</taxon>
        <taxon>Tremellomycetes</taxon>
        <taxon>Tremellales</taxon>
        <taxon>Cuniculitremaceae</taxon>
        <taxon>Kockovaella</taxon>
    </lineage>
</organism>
<comment type="caution">
    <text evidence="3">The sequence shown here is derived from an EMBL/GenBank/DDBJ whole genome shotgun (WGS) entry which is preliminary data.</text>
</comment>
<dbReference type="AlphaFoldDB" id="A0A1Y1UJS6"/>
<gene>
    <name evidence="3" type="ORF">BD324DRAFT_620366</name>
</gene>
<evidence type="ECO:0000256" key="1">
    <source>
        <dbReference type="SAM" id="SignalP"/>
    </source>
</evidence>
<evidence type="ECO:0000313" key="4">
    <source>
        <dbReference type="Proteomes" id="UP000193218"/>
    </source>
</evidence>
<dbReference type="InterPro" id="IPR012334">
    <property type="entry name" value="Pectin_lyas_fold"/>
</dbReference>
<reference evidence="3 4" key="1">
    <citation type="submission" date="2017-03" db="EMBL/GenBank/DDBJ databases">
        <title>Widespread Adenine N6-methylation of Active Genes in Fungi.</title>
        <authorList>
            <consortium name="DOE Joint Genome Institute"/>
            <person name="Mondo S.J."/>
            <person name="Dannebaum R.O."/>
            <person name="Kuo R.C."/>
            <person name="Louie K.B."/>
            <person name="Bewick A.J."/>
            <person name="Labutti K."/>
            <person name="Haridas S."/>
            <person name="Kuo A."/>
            <person name="Salamov A."/>
            <person name="Ahrendt S.R."/>
            <person name="Lau R."/>
            <person name="Bowen B.P."/>
            <person name="Lipzen A."/>
            <person name="Sullivan W."/>
            <person name="Andreopoulos W.B."/>
            <person name="Clum A."/>
            <person name="Lindquist E."/>
            <person name="Daum C."/>
            <person name="Northen T.R."/>
            <person name="Ramamoorthy G."/>
            <person name="Schmitz R.J."/>
            <person name="Gryganskyi A."/>
            <person name="Culley D."/>
            <person name="Magnuson J."/>
            <person name="James T.Y."/>
            <person name="O'Malley M.A."/>
            <person name="Stajich J.E."/>
            <person name="Spatafora J.W."/>
            <person name="Visel A."/>
            <person name="Grigoriev I.V."/>
        </authorList>
    </citation>
    <scope>NUCLEOTIDE SEQUENCE [LARGE SCALE GENOMIC DNA]</scope>
    <source>
        <strain evidence="3 4">NRRL Y-17943</strain>
    </source>
</reference>
<name>A0A1Y1UJS6_9TREE</name>
<evidence type="ECO:0000313" key="3">
    <source>
        <dbReference type="EMBL" id="ORX38303.1"/>
    </source>
</evidence>
<feature type="domain" description="Rhamnogalacturonase A/B/Epimerase-like pectate lyase" evidence="2">
    <location>
        <begin position="136"/>
        <end position="353"/>
    </location>
</feature>
<evidence type="ECO:0000259" key="2">
    <source>
        <dbReference type="Pfam" id="PF12708"/>
    </source>
</evidence>
<dbReference type="SUPFAM" id="SSF51126">
    <property type="entry name" value="Pectin lyase-like"/>
    <property type="match status" value="2"/>
</dbReference>
<feature type="chain" id="PRO_5012327358" evidence="1">
    <location>
        <begin position="23"/>
        <end position="872"/>
    </location>
</feature>
<sequence>MNRLIGHSGALLLTQLIALAAAFDLSGLAGSIESETFNLTHDISQLVPSGEASVLYPPYNYVPSVDGKYLPSPHGSAFQTPWSFPPGFPFSLIPGGNLLPTLPGLFPANPSGFWYENIQHNGESPFIPDGSNWTVYRNVKDFGAQGDGQTDDTAAIISAINFQDRGPGGNGKGTTGAPAVIYFPTGSYLISNSLPMYVDTIFMGNPIDRPGIVAASNFTNTTMITGFDPAFDAPTNFYMSVKNLILDSTQFDGSTELLLLDWGVSQATQLTNVLFRMPQGSEHTGVSTVQGGSGTFMGNLEFNGGLVGINMNNQQYNVKDVKFVGCQTAILISHGFDLVFQGMNFESCQLGINATTGGMGNVGSVALIDSTATDVPTVLVTKSQVDPSTKTTTGDDSIVIDNLVVNNVDVTVMAGSDTILTGSVPNVWVYGNAYVANGPVGGQHDNGVTYVPNANPSLRPNGQYFTMAPPTYQEYALNQVINIKSVSGYPVYGDGQSDDTVNINAILKRNAGCAVTFFPAGTYIVTSTIHIPPGSRIVGEAWSAISAWGSFFNDETDPQPMVQVGEPGDVGVAQISEVLFTVADILPGCILLEVNMAGHQPGDVGTWNTHFRVGGAAGSIVETGCGNENAPCQAAFMLMHLRPTASIYIEDMWGWTADHDLDGTNNQVISTGRGALIESQNPTWLVGTAFEHNTLYQYNLVNAQNLYTGMQQCETPYWQGVGSPELAPAPWTPNATYNDPTFSVCGANDANCRMAWYQRVTGGSNINLYGSGFWTFFNHNGACQGIEGTCQDNAVEIIGSPQGLDWWNLNTRGVLNVVIDDGEVLATQNNNPGSWGAVVAAILTHATGLAARRRRRWVPPHGYRGRVNRARF</sequence>
<proteinExistence type="predicted"/>
<keyword evidence="4" id="KW-1185">Reference proteome</keyword>
<dbReference type="STRING" id="4999.A0A1Y1UJS6"/>
<dbReference type="RefSeq" id="XP_021872225.1">
    <property type="nucleotide sequence ID" value="XM_022015272.1"/>
</dbReference>
<dbReference type="InterPro" id="IPR039279">
    <property type="entry name" value="QRT3-like"/>
</dbReference>
<accession>A0A1Y1UJS6</accession>
<keyword evidence="3" id="KW-0456">Lyase</keyword>
<dbReference type="PANTHER" id="PTHR33928:SF2">
    <property type="entry name" value="PECTATE LYASE SUPERFAMILY PROTEIN DOMAIN-CONTAINING PROTEIN-RELATED"/>
    <property type="match status" value="1"/>
</dbReference>
<dbReference type="Pfam" id="PF12708">
    <property type="entry name" value="Pect-lyase_RHGA_epim"/>
    <property type="match status" value="2"/>
</dbReference>
<keyword evidence="1" id="KW-0732">Signal</keyword>
<dbReference type="Proteomes" id="UP000193218">
    <property type="component" value="Unassembled WGS sequence"/>
</dbReference>
<feature type="signal peptide" evidence="1">
    <location>
        <begin position="1"/>
        <end position="22"/>
    </location>
</feature>
<dbReference type="GeneID" id="33557080"/>
<feature type="domain" description="Rhamnogalacturonase A/B/Epimerase-like pectate lyase" evidence="2">
    <location>
        <begin position="485"/>
        <end position="546"/>
    </location>
</feature>
<dbReference type="Gene3D" id="2.160.20.10">
    <property type="entry name" value="Single-stranded right-handed beta-helix, Pectin lyase-like"/>
    <property type="match status" value="2"/>
</dbReference>
<dbReference type="EMBL" id="NBSH01000004">
    <property type="protein sequence ID" value="ORX38303.1"/>
    <property type="molecule type" value="Genomic_DNA"/>
</dbReference>
<dbReference type="FunFam" id="2.160.20.10:FF:000049">
    <property type="entry name" value="Putative exo-beta-1,3-glucanase"/>
    <property type="match status" value="1"/>
</dbReference>
<dbReference type="PANTHER" id="PTHR33928">
    <property type="entry name" value="POLYGALACTURONASE QRT3"/>
    <property type="match status" value="1"/>
</dbReference>
<dbReference type="CDD" id="cd23668">
    <property type="entry name" value="GH55_beta13glucanase-like"/>
    <property type="match status" value="1"/>
</dbReference>
<dbReference type="InterPro" id="IPR011050">
    <property type="entry name" value="Pectin_lyase_fold/virulence"/>
</dbReference>